<protein>
    <submittedName>
        <fullName evidence="1">2'-5' RNA ligase family protein</fullName>
    </submittedName>
</protein>
<name>A0ABT0IN31_9HYPH</name>
<evidence type="ECO:0000313" key="1">
    <source>
        <dbReference type="EMBL" id="MCK8779266.1"/>
    </source>
</evidence>
<dbReference type="GO" id="GO:0016874">
    <property type="term" value="F:ligase activity"/>
    <property type="evidence" value="ECO:0007669"/>
    <property type="project" value="UniProtKB-KW"/>
</dbReference>
<keyword evidence="2" id="KW-1185">Reference proteome</keyword>
<dbReference type="Pfam" id="PF13563">
    <property type="entry name" value="2_5_RNA_ligase2"/>
    <property type="match status" value="1"/>
</dbReference>
<dbReference type="RefSeq" id="WP_248682037.1">
    <property type="nucleotide sequence ID" value="NZ_JALPRY010000006.1"/>
</dbReference>
<sequence>MKTRQPLILAAQIEDGDLEPFEVLRRAHFPAERNFLRAHLTMFHRLPGEHLERIIGALQNVASDASPISAEVAGTSHLGQGVAFTIESADLYKVHAELRSIFLPWLGGQDLQKWRPHITIQNKVARQSADALYRTLSEGFEPSQITIIGLDLWHYMNGPWKHEATIMF</sequence>
<reference evidence="1 2" key="1">
    <citation type="submission" date="2022-04" db="EMBL/GenBank/DDBJ databases">
        <title>Rhizobium coralii sp. nov., isolated from coral Turbinaria peltata.</title>
        <authorList>
            <person name="Sun H."/>
        </authorList>
    </citation>
    <scope>NUCLEOTIDE SEQUENCE [LARGE SCALE GENOMIC DNA]</scope>
    <source>
        <strain evidence="1 2">NTR19</strain>
    </source>
</reference>
<comment type="caution">
    <text evidence="1">The sequence shown here is derived from an EMBL/GenBank/DDBJ whole genome shotgun (WGS) entry which is preliminary data.</text>
</comment>
<dbReference type="SUPFAM" id="SSF55144">
    <property type="entry name" value="LigT-like"/>
    <property type="match status" value="1"/>
</dbReference>
<gene>
    <name evidence="1" type="ORF">M0654_04635</name>
</gene>
<keyword evidence="1" id="KW-0436">Ligase</keyword>
<proteinExistence type="predicted"/>
<dbReference type="Gene3D" id="3.90.1140.10">
    <property type="entry name" value="Cyclic phosphodiesterase"/>
    <property type="match status" value="1"/>
</dbReference>
<accession>A0ABT0IN31</accession>
<organism evidence="1 2">
    <name type="scientific">Neorhizobium turbinariae</name>
    <dbReference type="NCBI Taxonomy" id="2937795"/>
    <lineage>
        <taxon>Bacteria</taxon>
        <taxon>Pseudomonadati</taxon>
        <taxon>Pseudomonadota</taxon>
        <taxon>Alphaproteobacteria</taxon>
        <taxon>Hyphomicrobiales</taxon>
        <taxon>Rhizobiaceae</taxon>
        <taxon>Rhizobium/Agrobacterium group</taxon>
        <taxon>Neorhizobium</taxon>
    </lineage>
</organism>
<evidence type="ECO:0000313" key="2">
    <source>
        <dbReference type="Proteomes" id="UP001202827"/>
    </source>
</evidence>
<dbReference type="EMBL" id="JALPRY010000006">
    <property type="protein sequence ID" value="MCK8779266.1"/>
    <property type="molecule type" value="Genomic_DNA"/>
</dbReference>
<dbReference type="Proteomes" id="UP001202827">
    <property type="component" value="Unassembled WGS sequence"/>
</dbReference>
<dbReference type="InterPro" id="IPR009097">
    <property type="entry name" value="Cyclic_Pdiesterase"/>
</dbReference>